<keyword evidence="5 7" id="KW-0472">Membrane</keyword>
<protein>
    <submittedName>
        <fullName evidence="10">ABC transporter permease</fullName>
    </submittedName>
</protein>
<feature type="transmembrane region" description="Helical" evidence="7">
    <location>
        <begin position="20"/>
        <end position="41"/>
    </location>
</feature>
<evidence type="ECO:0000256" key="4">
    <source>
        <dbReference type="ARBA" id="ARBA00022989"/>
    </source>
</evidence>
<dbReference type="AlphaFoldDB" id="A0A916QL17"/>
<feature type="domain" description="MacB-like periplasmic core" evidence="9">
    <location>
        <begin position="440"/>
        <end position="601"/>
    </location>
</feature>
<comment type="similarity">
    <text evidence="6">Belongs to the ABC-4 integral membrane protein family.</text>
</comment>
<feature type="transmembrane region" description="Helical" evidence="7">
    <location>
        <begin position="378"/>
        <end position="398"/>
    </location>
</feature>
<dbReference type="InterPro" id="IPR025857">
    <property type="entry name" value="MacB_PCD"/>
</dbReference>
<evidence type="ECO:0000313" key="10">
    <source>
        <dbReference type="EMBL" id="GFZ79443.1"/>
    </source>
</evidence>
<comment type="subcellular location">
    <subcellularLocation>
        <location evidence="1">Cell membrane</location>
        <topology evidence="1">Multi-pass membrane protein</topology>
    </subcellularLocation>
</comment>
<feature type="transmembrane region" description="Helical" evidence="7">
    <location>
        <begin position="772"/>
        <end position="792"/>
    </location>
</feature>
<evidence type="ECO:0000256" key="7">
    <source>
        <dbReference type="SAM" id="Phobius"/>
    </source>
</evidence>
<gene>
    <name evidence="10" type="ORF">GCM10011403_23090</name>
</gene>
<feature type="domain" description="ABC3 transporter permease C-terminal" evidence="8">
    <location>
        <begin position="690"/>
        <end position="801"/>
    </location>
</feature>
<dbReference type="RefSeq" id="WP_158662861.1">
    <property type="nucleotide sequence ID" value="NZ_BMIY01000010.1"/>
</dbReference>
<proteinExistence type="inferred from homology"/>
<dbReference type="GO" id="GO:0005886">
    <property type="term" value="C:plasma membrane"/>
    <property type="evidence" value="ECO:0007669"/>
    <property type="project" value="UniProtKB-SubCell"/>
</dbReference>
<comment type="caution">
    <text evidence="10">The sequence shown here is derived from an EMBL/GenBank/DDBJ whole genome shotgun (WGS) entry which is preliminary data.</text>
</comment>
<feature type="domain" description="MacB-like periplasmic core" evidence="9">
    <location>
        <begin position="20"/>
        <end position="198"/>
    </location>
</feature>
<dbReference type="InterPro" id="IPR003838">
    <property type="entry name" value="ABC3_permease_C"/>
</dbReference>
<reference evidence="10" key="2">
    <citation type="submission" date="2020-09" db="EMBL/GenBank/DDBJ databases">
        <authorList>
            <person name="Sun Q."/>
            <person name="Zhou Y."/>
        </authorList>
    </citation>
    <scope>NUCLEOTIDE SEQUENCE</scope>
    <source>
        <strain evidence="10">CGMCC 1.15425</strain>
    </source>
</reference>
<dbReference type="PANTHER" id="PTHR30572:SF4">
    <property type="entry name" value="ABC TRANSPORTER PERMEASE YTRF"/>
    <property type="match status" value="1"/>
</dbReference>
<organism evidence="10 11">
    <name type="scientific">Pseudohongiella nitratireducens</name>
    <dbReference type="NCBI Taxonomy" id="1768907"/>
    <lineage>
        <taxon>Bacteria</taxon>
        <taxon>Pseudomonadati</taxon>
        <taxon>Pseudomonadota</taxon>
        <taxon>Gammaproteobacteria</taxon>
        <taxon>Pseudomonadales</taxon>
        <taxon>Pseudohongiellaceae</taxon>
        <taxon>Pseudohongiella</taxon>
    </lineage>
</organism>
<evidence type="ECO:0000256" key="5">
    <source>
        <dbReference type="ARBA" id="ARBA00023136"/>
    </source>
</evidence>
<feature type="transmembrane region" description="Helical" evidence="7">
    <location>
        <begin position="335"/>
        <end position="358"/>
    </location>
</feature>
<feature type="transmembrane region" description="Helical" evidence="7">
    <location>
        <begin position="687"/>
        <end position="709"/>
    </location>
</feature>
<keyword evidence="2" id="KW-1003">Cell membrane</keyword>
<feature type="transmembrane region" description="Helical" evidence="7">
    <location>
        <begin position="285"/>
        <end position="306"/>
    </location>
</feature>
<dbReference type="Proteomes" id="UP000627715">
    <property type="component" value="Unassembled WGS sequence"/>
</dbReference>
<feature type="transmembrane region" description="Helical" evidence="7">
    <location>
        <begin position="427"/>
        <end position="452"/>
    </location>
</feature>
<evidence type="ECO:0000259" key="9">
    <source>
        <dbReference type="Pfam" id="PF12704"/>
    </source>
</evidence>
<keyword evidence="3 7" id="KW-0812">Transmembrane</keyword>
<accession>A0A916QL17</accession>
<keyword evidence="11" id="KW-1185">Reference proteome</keyword>
<evidence type="ECO:0000256" key="6">
    <source>
        <dbReference type="ARBA" id="ARBA00038076"/>
    </source>
</evidence>
<dbReference type="PANTHER" id="PTHR30572">
    <property type="entry name" value="MEMBRANE COMPONENT OF TRANSPORTER-RELATED"/>
    <property type="match status" value="1"/>
</dbReference>
<evidence type="ECO:0000256" key="1">
    <source>
        <dbReference type="ARBA" id="ARBA00004651"/>
    </source>
</evidence>
<sequence length="809" mass="89823">MLIHLKLALRTLRQERFYAAINVTGLMIAFICTLLIGLYVFQSLTYDQHTESHKKLYRATIDLINGDSHNTFALMSDAMAPTLALQNPDIEGYVRFKTLPEKPIVSIGEEKYLEDAIFGSDSNVFQQFGHQSVYGDPSTALTSPTSIAISDSFNQRHFSGENSLGSIITVNDIDYQVTLVFSDVPGNSHLKYNLLFPINSPGFIPSPANPVMALFTVNTYTYFILPETYDVQKFSDFFDQFWEETTAEVLGDSGISSSMALTPVADVHFGPTVEFDQPTGNLLTVYAYGIIGVLIMLVAIVNYINLATARATRRFKEVAISRLLGAKKRSLIMQFLYESIMQALIAAILALIIIEIIFQANAPASLVNALDLTSLRTPLAITGILFFAGILGMLAGLYPASWISRQKFSSRTVTSGHNRTEPILRQVLIVFQFAVTISVIASTILVLSQMYFISNMPLGFETENRMVITVKGASAISRVPALKNSLNSLPQIESTTFTNFDPGVGFSAGNWRIESAQSQMENSFMSYQNADADYLQSMGLELIEGRFMSPDDENRTVVVNETLVRTMGWTNPIGKRSGMPGSPETQDSEIVVGVVKDFNFDSLEVPINPLIIRLTRPEYYQSLPDSVAPHQIARLTIVLSGPASGQLIQQLSSTWQEHMPELPFEFRFLDDIVASRYTSETGIFNSLSYFSGISVFISCIGLLGLTAYTTERRTREIGIRKVLGAHPRQLLGMLFRNIFVLILFAAIIASVVSYLSINAWLSGFAYRDEINLLVFPAAAILTFCLALLTMTLQAWKPIHRNPVHALRYE</sequence>
<reference evidence="10" key="1">
    <citation type="journal article" date="2014" name="Int. J. Syst. Evol. Microbiol.">
        <title>Complete genome sequence of Corynebacterium casei LMG S-19264T (=DSM 44701T), isolated from a smear-ripened cheese.</title>
        <authorList>
            <consortium name="US DOE Joint Genome Institute (JGI-PGF)"/>
            <person name="Walter F."/>
            <person name="Albersmeier A."/>
            <person name="Kalinowski J."/>
            <person name="Ruckert C."/>
        </authorList>
    </citation>
    <scope>NUCLEOTIDE SEQUENCE</scope>
    <source>
        <strain evidence="10">CGMCC 1.15425</strain>
    </source>
</reference>
<dbReference type="Pfam" id="PF12704">
    <property type="entry name" value="MacB_PCD"/>
    <property type="match status" value="2"/>
</dbReference>
<feature type="domain" description="ABC3 transporter permease C-terminal" evidence="8">
    <location>
        <begin position="290"/>
        <end position="406"/>
    </location>
</feature>
<evidence type="ECO:0000256" key="3">
    <source>
        <dbReference type="ARBA" id="ARBA00022692"/>
    </source>
</evidence>
<keyword evidence="4 7" id="KW-1133">Transmembrane helix</keyword>
<evidence type="ECO:0000256" key="2">
    <source>
        <dbReference type="ARBA" id="ARBA00022475"/>
    </source>
</evidence>
<evidence type="ECO:0000313" key="11">
    <source>
        <dbReference type="Proteomes" id="UP000627715"/>
    </source>
</evidence>
<dbReference type="InterPro" id="IPR050250">
    <property type="entry name" value="Macrolide_Exporter_MacB"/>
</dbReference>
<dbReference type="GO" id="GO:0022857">
    <property type="term" value="F:transmembrane transporter activity"/>
    <property type="evidence" value="ECO:0007669"/>
    <property type="project" value="TreeGrafter"/>
</dbReference>
<evidence type="ECO:0000259" key="8">
    <source>
        <dbReference type="Pfam" id="PF02687"/>
    </source>
</evidence>
<dbReference type="EMBL" id="BMIY01000010">
    <property type="protein sequence ID" value="GFZ79443.1"/>
    <property type="molecule type" value="Genomic_DNA"/>
</dbReference>
<name>A0A916QL17_9GAMM</name>
<dbReference type="Pfam" id="PF02687">
    <property type="entry name" value="FtsX"/>
    <property type="match status" value="2"/>
</dbReference>
<feature type="transmembrane region" description="Helical" evidence="7">
    <location>
        <begin position="730"/>
        <end position="752"/>
    </location>
</feature>